<reference evidence="2 3" key="1">
    <citation type="submission" date="2020-08" db="EMBL/GenBank/DDBJ databases">
        <title>Genomic Encyclopedia of Type Strains, Phase IV (KMG-IV): sequencing the most valuable type-strain genomes for metagenomic binning, comparative biology and taxonomic classification.</title>
        <authorList>
            <person name="Goeker M."/>
        </authorList>
    </citation>
    <scope>NUCLEOTIDE SEQUENCE [LARGE SCALE GENOMIC DNA]</scope>
    <source>
        <strain evidence="2 3">YIM 65646</strain>
    </source>
</reference>
<dbReference type="CDD" id="cd06587">
    <property type="entry name" value="VOC"/>
    <property type="match status" value="1"/>
</dbReference>
<dbReference type="AlphaFoldDB" id="A0A841G1D1"/>
<feature type="domain" description="Glyoxalase-like" evidence="1">
    <location>
        <begin position="10"/>
        <end position="111"/>
    </location>
</feature>
<comment type="caution">
    <text evidence="2">The sequence shown here is derived from an EMBL/GenBank/DDBJ whole genome shotgun (WGS) entry which is preliminary data.</text>
</comment>
<keyword evidence="3" id="KW-1185">Reference proteome</keyword>
<dbReference type="InterPro" id="IPR041581">
    <property type="entry name" value="Glyoxalase_6"/>
</dbReference>
<organism evidence="2 3">
    <name type="scientific">Phytomonospora endophytica</name>
    <dbReference type="NCBI Taxonomy" id="714109"/>
    <lineage>
        <taxon>Bacteria</taxon>
        <taxon>Bacillati</taxon>
        <taxon>Actinomycetota</taxon>
        <taxon>Actinomycetes</taxon>
        <taxon>Micromonosporales</taxon>
        <taxon>Micromonosporaceae</taxon>
        <taxon>Phytomonospora</taxon>
    </lineage>
</organism>
<dbReference type="InterPro" id="IPR029068">
    <property type="entry name" value="Glyas_Bleomycin-R_OHBP_Dase"/>
</dbReference>
<dbReference type="RefSeq" id="WP_184790773.1">
    <property type="nucleotide sequence ID" value="NZ_BONT01000066.1"/>
</dbReference>
<accession>A0A841G1D1</accession>
<evidence type="ECO:0000313" key="3">
    <source>
        <dbReference type="Proteomes" id="UP000548476"/>
    </source>
</evidence>
<dbReference type="Proteomes" id="UP000548476">
    <property type="component" value="Unassembled WGS sequence"/>
</dbReference>
<evidence type="ECO:0000313" key="2">
    <source>
        <dbReference type="EMBL" id="MBB6037970.1"/>
    </source>
</evidence>
<dbReference type="Gene3D" id="3.10.180.10">
    <property type="entry name" value="2,3-Dihydroxybiphenyl 1,2-Dioxygenase, domain 1"/>
    <property type="match status" value="1"/>
</dbReference>
<gene>
    <name evidence="2" type="ORF">HNR73_005850</name>
</gene>
<dbReference type="Pfam" id="PF18029">
    <property type="entry name" value="Glyoxalase_6"/>
    <property type="match status" value="1"/>
</dbReference>
<sequence>MTHHSRLAAVVVDVPPNLHDQELAFWGEALGRAFEPSEGHPEFRIAKLGSGDFEILVQELGAGEPRVHLDFITDDLDAEVARLERLGATRVRSIDGLWILRDPAGLVFCVVAAPGEKFGEGDSARWD</sequence>
<dbReference type="SUPFAM" id="SSF54593">
    <property type="entry name" value="Glyoxalase/Bleomycin resistance protein/Dihydroxybiphenyl dioxygenase"/>
    <property type="match status" value="1"/>
</dbReference>
<proteinExistence type="predicted"/>
<dbReference type="EMBL" id="JACHGT010000014">
    <property type="protein sequence ID" value="MBB6037970.1"/>
    <property type="molecule type" value="Genomic_DNA"/>
</dbReference>
<protein>
    <recommendedName>
        <fullName evidence="1">Glyoxalase-like domain-containing protein</fullName>
    </recommendedName>
</protein>
<name>A0A841G1D1_9ACTN</name>
<evidence type="ECO:0000259" key="1">
    <source>
        <dbReference type="Pfam" id="PF18029"/>
    </source>
</evidence>